<dbReference type="Proteomes" id="UP000482800">
    <property type="component" value="Unassembled WGS sequence"/>
</dbReference>
<reference evidence="2 3" key="2">
    <citation type="submission" date="2020-03" db="EMBL/GenBank/DDBJ databases">
        <authorList>
            <person name="Ichikawa N."/>
            <person name="Kimura A."/>
            <person name="Kitahashi Y."/>
            <person name="Uohara A."/>
        </authorList>
    </citation>
    <scope>NUCLEOTIDE SEQUENCE [LARGE SCALE GENOMIC DNA]</scope>
    <source>
        <strain evidence="2 3">NBRC 108639</strain>
    </source>
</reference>
<comment type="caution">
    <text evidence="2">The sequence shown here is derived from an EMBL/GenBank/DDBJ whole genome shotgun (WGS) entry which is preliminary data.</text>
</comment>
<evidence type="ECO:0000256" key="1">
    <source>
        <dbReference type="SAM" id="Phobius"/>
    </source>
</evidence>
<evidence type="ECO:0000313" key="2">
    <source>
        <dbReference type="EMBL" id="GFJ84651.1"/>
    </source>
</evidence>
<dbReference type="EMBL" id="BLPF01000003">
    <property type="protein sequence ID" value="GFJ84651.1"/>
    <property type="molecule type" value="Genomic_DNA"/>
</dbReference>
<dbReference type="AlphaFoldDB" id="A0A6V8KQL4"/>
<feature type="transmembrane region" description="Helical" evidence="1">
    <location>
        <begin position="307"/>
        <end position="325"/>
    </location>
</feature>
<feature type="transmembrane region" description="Helical" evidence="1">
    <location>
        <begin position="396"/>
        <end position="426"/>
    </location>
</feature>
<reference evidence="2 3" key="1">
    <citation type="submission" date="2020-03" db="EMBL/GenBank/DDBJ databases">
        <title>Whole genome shotgun sequence of Phytohabitans houttuyneae NBRC 108639.</title>
        <authorList>
            <person name="Komaki H."/>
            <person name="Tamura T."/>
        </authorList>
    </citation>
    <scope>NUCLEOTIDE SEQUENCE [LARGE SCALE GENOMIC DNA]</scope>
    <source>
        <strain evidence="2 3">NBRC 108639</strain>
    </source>
</reference>
<feature type="transmembrane region" description="Helical" evidence="1">
    <location>
        <begin position="220"/>
        <end position="244"/>
    </location>
</feature>
<dbReference type="RefSeq" id="WP_173068710.1">
    <property type="nucleotide sequence ID" value="NZ_BLPF01000003.1"/>
</dbReference>
<feature type="transmembrane region" description="Helical" evidence="1">
    <location>
        <begin position="256"/>
        <end position="287"/>
    </location>
</feature>
<keyword evidence="1" id="KW-1133">Transmembrane helix</keyword>
<feature type="transmembrane region" description="Helical" evidence="1">
    <location>
        <begin position="69"/>
        <end position="94"/>
    </location>
</feature>
<gene>
    <name evidence="2" type="ORF">Phou_088310</name>
</gene>
<evidence type="ECO:0000313" key="3">
    <source>
        <dbReference type="Proteomes" id="UP000482800"/>
    </source>
</evidence>
<feature type="transmembrane region" description="Helical" evidence="1">
    <location>
        <begin position="337"/>
        <end position="361"/>
    </location>
</feature>
<keyword evidence="1" id="KW-0472">Membrane</keyword>
<name>A0A6V8KQL4_9ACTN</name>
<keyword evidence="1" id="KW-0812">Transmembrane</keyword>
<sequence length="471" mass="49442">METESALERAYRRLLLAYPRRYRRERGTEILTTLLDAARPGQRRPAARDALDLVLGGLRRRLAVPRGPLPGLAATLVALLAAVATAAGAGWVSWRTTATTPDLAAARAAVDSAIARPPVRDPLHYDQPFDLAGEGRFDPASARIGYSYAVPPSAIPAEVAAARDRLAAAGWEVTPVRDDGGLLDFWAARDGTIVHIGGYPLDPGASEPLWADVHTRAPGWFAPLVLAGAGAGALAGWLCAGWALRRCRRDDGRLRPVVVVFGGLGLLAGVPVLLSTAYHGVAATAAGGWSTMDAMFPAVALSRAQPLSLFAGAWLLVAALAAALPPRPGRGVQPWRLGLWSAATAHLAFAGAWCFVVALYLTRLATSGGDRQGMLGGAYDPKDLVPFGVGPLNPFAWGYSLVSLLFLLGFLASPGLLGLSVPLLVASRRTVTPAAGRTAWRVLLVAAATALALPLMTATPLGRDALTWWLD</sequence>
<keyword evidence="3" id="KW-1185">Reference proteome</keyword>
<feature type="transmembrane region" description="Helical" evidence="1">
    <location>
        <begin position="438"/>
        <end position="461"/>
    </location>
</feature>
<proteinExistence type="predicted"/>
<protein>
    <submittedName>
        <fullName evidence="2">Uncharacterized protein</fullName>
    </submittedName>
</protein>
<organism evidence="2 3">
    <name type="scientific">Phytohabitans houttuyneae</name>
    <dbReference type="NCBI Taxonomy" id="1076126"/>
    <lineage>
        <taxon>Bacteria</taxon>
        <taxon>Bacillati</taxon>
        <taxon>Actinomycetota</taxon>
        <taxon>Actinomycetes</taxon>
        <taxon>Micromonosporales</taxon>
        <taxon>Micromonosporaceae</taxon>
    </lineage>
</organism>
<accession>A0A6V8KQL4</accession>